<name>A0ABY7ZUX8_9ACTN</name>
<dbReference type="InterPro" id="IPR021224">
    <property type="entry name" value="DUF2690"/>
</dbReference>
<feature type="signal peptide" evidence="1">
    <location>
        <begin position="1"/>
        <end position="18"/>
    </location>
</feature>
<proteinExistence type="predicted"/>
<dbReference type="EMBL" id="CP118615">
    <property type="protein sequence ID" value="WDZ86770.1"/>
    <property type="molecule type" value="Genomic_DNA"/>
</dbReference>
<evidence type="ECO:0000313" key="2">
    <source>
        <dbReference type="EMBL" id="WDZ86770.1"/>
    </source>
</evidence>
<dbReference type="Proteomes" id="UP001219605">
    <property type="component" value="Chromosome"/>
</dbReference>
<dbReference type="Pfam" id="PF10901">
    <property type="entry name" value="DUF2690"/>
    <property type="match status" value="1"/>
</dbReference>
<dbReference type="RefSeq" id="WP_275033620.1">
    <property type="nucleotide sequence ID" value="NZ_CP118615.1"/>
</dbReference>
<organism evidence="2 3">
    <name type="scientific">Micromonospora cathayae</name>
    <dbReference type="NCBI Taxonomy" id="3028804"/>
    <lineage>
        <taxon>Bacteria</taxon>
        <taxon>Bacillati</taxon>
        <taxon>Actinomycetota</taxon>
        <taxon>Actinomycetes</taxon>
        <taxon>Micromonosporales</taxon>
        <taxon>Micromonosporaceae</taxon>
        <taxon>Micromonospora</taxon>
    </lineage>
</organism>
<protein>
    <submittedName>
        <fullName evidence="2">DUF2690 domain-containing protein</fullName>
    </submittedName>
</protein>
<gene>
    <name evidence="2" type="ORF">PVK37_10420</name>
</gene>
<keyword evidence="3" id="KW-1185">Reference proteome</keyword>
<accession>A0ABY7ZUX8</accession>
<evidence type="ECO:0000256" key="1">
    <source>
        <dbReference type="SAM" id="SignalP"/>
    </source>
</evidence>
<evidence type="ECO:0000313" key="3">
    <source>
        <dbReference type="Proteomes" id="UP001219605"/>
    </source>
</evidence>
<feature type="chain" id="PRO_5046290061" evidence="1">
    <location>
        <begin position="19"/>
        <end position="173"/>
    </location>
</feature>
<reference evidence="2 3" key="1">
    <citation type="submission" date="2023-02" db="EMBL/GenBank/DDBJ databases">
        <authorList>
            <person name="Mo P."/>
        </authorList>
    </citation>
    <scope>NUCLEOTIDE SEQUENCE [LARGE SCALE GENOMIC DNA]</scope>
    <source>
        <strain evidence="2 3">HUAS 3</strain>
    </source>
</reference>
<sequence length="173" mass="19000">MKRMITALALLAALVVSAGLHPSAAGANTRGQLTMAEMITENSTYIPEATLLNSGCGSACDFKDPATFRVYYNTCTGCYYHCVDDADDKRTIMDAVASIILRYSERCRTAWAKTTYSNVSYIKAESRYLNGTHRATVTEYVGNYTVMMDDADLQARACVQPSGPYSLTCTGWY</sequence>
<keyword evidence="1" id="KW-0732">Signal</keyword>